<reference evidence="3" key="2">
    <citation type="journal article" date="2021" name="PeerJ">
        <title>Extensive microbial diversity within the chicken gut microbiome revealed by metagenomics and culture.</title>
        <authorList>
            <person name="Gilroy R."/>
            <person name="Ravi A."/>
            <person name="Getino M."/>
            <person name="Pursley I."/>
            <person name="Horton D.L."/>
            <person name="Alikhan N.F."/>
            <person name="Baker D."/>
            <person name="Gharbi K."/>
            <person name="Hall N."/>
            <person name="Watson M."/>
            <person name="Adriaenssens E.M."/>
            <person name="Foster-Nyarko E."/>
            <person name="Jarju S."/>
            <person name="Secka A."/>
            <person name="Antonio M."/>
            <person name="Oren A."/>
            <person name="Chaudhuri R.R."/>
            <person name="La Ragione R."/>
            <person name="Hildebrand F."/>
            <person name="Pallen M.J."/>
        </authorList>
    </citation>
    <scope>NUCLEOTIDE SEQUENCE</scope>
    <source>
        <strain evidence="3">ChiGjej1B1-19959</strain>
    </source>
</reference>
<dbReference type="EMBL" id="DVMW01000028">
    <property type="protein sequence ID" value="HIU35823.1"/>
    <property type="molecule type" value="Genomic_DNA"/>
</dbReference>
<dbReference type="Gene3D" id="1.50.10.20">
    <property type="match status" value="1"/>
</dbReference>
<proteinExistence type="predicted"/>
<dbReference type="Proteomes" id="UP000824071">
    <property type="component" value="Unassembled WGS sequence"/>
</dbReference>
<name>A0A9D1IF44_9FIRM</name>
<feature type="region of interest" description="Disordered" evidence="1">
    <location>
        <begin position="314"/>
        <end position="344"/>
    </location>
</feature>
<evidence type="ECO:0000313" key="3">
    <source>
        <dbReference type="EMBL" id="HIU35823.1"/>
    </source>
</evidence>
<feature type="signal peptide" evidence="2">
    <location>
        <begin position="1"/>
        <end position="23"/>
    </location>
</feature>
<dbReference type="InterPro" id="IPR008930">
    <property type="entry name" value="Terpenoid_cyclase/PrenylTrfase"/>
</dbReference>
<gene>
    <name evidence="3" type="ORF">IAC53_04345</name>
</gene>
<feature type="chain" id="PRO_5039432490" evidence="2">
    <location>
        <begin position="24"/>
        <end position="374"/>
    </location>
</feature>
<reference evidence="3" key="1">
    <citation type="submission" date="2020-10" db="EMBL/GenBank/DDBJ databases">
        <authorList>
            <person name="Gilroy R."/>
        </authorList>
    </citation>
    <scope>NUCLEOTIDE SEQUENCE</scope>
    <source>
        <strain evidence="3">ChiGjej1B1-19959</strain>
    </source>
</reference>
<keyword evidence="2" id="KW-0732">Signal</keyword>
<protein>
    <submittedName>
        <fullName evidence="3">Terpene cyclase/mutase family protein</fullName>
    </submittedName>
</protein>
<feature type="compositionally biased region" description="Polar residues" evidence="1">
    <location>
        <begin position="324"/>
        <end position="338"/>
    </location>
</feature>
<organism evidence="3 4">
    <name type="scientific">Candidatus Fimenecus excrementigallinarum</name>
    <dbReference type="NCBI Taxonomy" id="2840816"/>
    <lineage>
        <taxon>Bacteria</taxon>
        <taxon>Bacillati</taxon>
        <taxon>Bacillota</taxon>
        <taxon>Clostridia</taxon>
        <taxon>Candidatus Fimenecus</taxon>
    </lineage>
</organism>
<evidence type="ECO:0000256" key="1">
    <source>
        <dbReference type="SAM" id="MobiDB-lite"/>
    </source>
</evidence>
<evidence type="ECO:0000256" key="2">
    <source>
        <dbReference type="SAM" id="SignalP"/>
    </source>
</evidence>
<dbReference type="AlphaFoldDB" id="A0A9D1IF44"/>
<comment type="caution">
    <text evidence="3">The sequence shown here is derived from an EMBL/GenBank/DDBJ whole genome shotgun (WGS) entry which is preliminary data.</text>
</comment>
<dbReference type="CDD" id="cd00688">
    <property type="entry name" value="ISOPREN_C2_like"/>
    <property type="match status" value="1"/>
</dbReference>
<sequence>MKQAFRISLALLLLCALALPVSAAPQNARAAALSWLQKEENTQFDYTQTDYPDSLADWTAFTLAQCGVQPDARYKDYLTAVVQNSLETLYPSDVARLVLAAKAIGSSPQNIGGRDLLAALRSVDYASQIYVSSLAFPLLAMDFDASFPFTDSDRAPLLEALCAAQQPDGGFPYCTEDQGYGISSDCDTTAMAVQALAPYREKDETVRGVLDRALDYLKAQQFESGAFGTAVFGTPSGESTAQVILALCALGLDPANPEFCKNGVSPVDALEAYLSEAGGGLNYAGAEDPLTTYQIAQALEAYRRLQAGEPTLFTFTGAPGPSEPGTQAPQPETPTGEQPASPVEIPKTGGAAPAAAAGLTCLAAAVLLGRRRHV</sequence>
<dbReference type="SUPFAM" id="SSF48239">
    <property type="entry name" value="Terpenoid cyclases/Protein prenyltransferases"/>
    <property type="match status" value="1"/>
</dbReference>
<accession>A0A9D1IF44</accession>
<evidence type="ECO:0000313" key="4">
    <source>
        <dbReference type="Proteomes" id="UP000824071"/>
    </source>
</evidence>